<comment type="caution">
    <text evidence="2">The sequence shown here is derived from an EMBL/GenBank/DDBJ whole genome shotgun (WGS) entry which is preliminary data.</text>
</comment>
<dbReference type="InterPro" id="IPR001810">
    <property type="entry name" value="F-box_dom"/>
</dbReference>
<protein>
    <recommendedName>
        <fullName evidence="1">F-box domain-containing protein</fullName>
    </recommendedName>
</protein>
<dbReference type="NCBIfam" id="TIGR01640">
    <property type="entry name" value="F_box_assoc_1"/>
    <property type="match status" value="1"/>
</dbReference>
<dbReference type="EMBL" id="JBEDUW010000003">
    <property type="protein sequence ID" value="KAK9938163.1"/>
    <property type="molecule type" value="Genomic_DNA"/>
</dbReference>
<dbReference type="AlphaFoldDB" id="A0AAW1XNZ5"/>
<dbReference type="InterPro" id="IPR017451">
    <property type="entry name" value="F-box-assoc_interact_dom"/>
</dbReference>
<dbReference type="InterPro" id="IPR050796">
    <property type="entry name" value="SCF_F-box_component"/>
</dbReference>
<dbReference type="PANTHER" id="PTHR31672:SF13">
    <property type="entry name" value="F-BOX PROTEIN CPR30-LIKE"/>
    <property type="match status" value="1"/>
</dbReference>
<feature type="domain" description="F-box" evidence="1">
    <location>
        <begin position="8"/>
        <end position="54"/>
    </location>
</feature>
<organism evidence="2 3">
    <name type="scientific">Rubus argutus</name>
    <name type="common">Southern blackberry</name>
    <dbReference type="NCBI Taxonomy" id="59490"/>
    <lineage>
        <taxon>Eukaryota</taxon>
        <taxon>Viridiplantae</taxon>
        <taxon>Streptophyta</taxon>
        <taxon>Embryophyta</taxon>
        <taxon>Tracheophyta</taxon>
        <taxon>Spermatophyta</taxon>
        <taxon>Magnoliopsida</taxon>
        <taxon>eudicotyledons</taxon>
        <taxon>Gunneridae</taxon>
        <taxon>Pentapetalae</taxon>
        <taxon>rosids</taxon>
        <taxon>fabids</taxon>
        <taxon>Rosales</taxon>
        <taxon>Rosaceae</taxon>
        <taxon>Rosoideae</taxon>
        <taxon>Rosoideae incertae sedis</taxon>
        <taxon>Rubus</taxon>
    </lineage>
</organism>
<proteinExistence type="predicted"/>
<reference evidence="2 3" key="1">
    <citation type="journal article" date="2023" name="G3 (Bethesda)">
        <title>A chromosome-length genome assembly and annotation of blackberry (Rubus argutus, cv. 'Hillquist').</title>
        <authorList>
            <person name="Bruna T."/>
            <person name="Aryal R."/>
            <person name="Dudchenko O."/>
            <person name="Sargent D.J."/>
            <person name="Mead D."/>
            <person name="Buti M."/>
            <person name="Cavallini A."/>
            <person name="Hytonen T."/>
            <person name="Andres J."/>
            <person name="Pham M."/>
            <person name="Weisz D."/>
            <person name="Mascagni F."/>
            <person name="Usai G."/>
            <person name="Natali L."/>
            <person name="Bassil N."/>
            <person name="Fernandez G.E."/>
            <person name="Lomsadze A."/>
            <person name="Armour M."/>
            <person name="Olukolu B."/>
            <person name="Poorten T."/>
            <person name="Britton C."/>
            <person name="Davik J."/>
            <person name="Ashrafi H."/>
            <person name="Aiden E.L."/>
            <person name="Borodovsky M."/>
            <person name="Worthington M."/>
        </authorList>
    </citation>
    <scope>NUCLEOTIDE SEQUENCE [LARGE SCALE GENOMIC DNA]</scope>
    <source>
        <strain evidence="2">PI 553951</strain>
    </source>
</reference>
<dbReference type="PROSITE" id="PS50181">
    <property type="entry name" value="FBOX"/>
    <property type="match status" value="1"/>
</dbReference>
<dbReference type="Gene3D" id="1.20.1280.50">
    <property type="match status" value="1"/>
</dbReference>
<evidence type="ECO:0000313" key="3">
    <source>
        <dbReference type="Proteomes" id="UP001457282"/>
    </source>
</evidence>
<dbReference type="SMART" id="SM00256">
    <property type="entry name" value="FBOX"/>
    <property type="match status" value="1"/>
</dbReference>
<dbReference type="CDD" id="cd22157">
    <property type="entry name" value="F-box_AtFBW1-like"/>
    <property type="match status" value="1"/>
</dbReference>
<dbReference type="SUPFAM" id="SSF81383">
    <property type="entry name" value="F-box domain"/>
    <property type="match status" value="1"/>
</dbReference>
<dbReference type="Pfam" id="PF07734">
    <property type="entry name" value="FBA_1"/>
    <property type="match status" value="1"/>
</dbReference>
<name>A0AAW1XNZ5_RUBAR</name>
<dbReference type="InterPro" id="IPR006527">
    <property type="entry name" value="F-box-assoc_dom_typ1"/>
</dbReference>
<keyword evidence="3" id="KW-1185">Reference proteome</keyword>
<dbReference type="Proteomes" id="UP001457282">
    <property type="component" value="Unassembled WGS sequence"/>
</dbReference>
<dbReference type="Pfam" id="PF00646">
    <property type="entry name" value="F-box"/>
    <property type="match status" value="1"/>
</dbReference>
<dbReference type="PANTHER" id="PTHR31672">
    <property type="entry name" value="BNACNNG10540D PROTEIN"/>
    <property type="match status" value="1"/>
</dbReference>
<evidence type="ECO:0000259" key="1">
    <source>
        <dbReference type="PROSITE" id="PS50181"/>
    </source>
</evidence>
<dbReference type="InterPro" id="IPR036047">
    <property type="entry name" value="F-box-like_dom_sf"/>
</dbReference>
<evidence type="ECO:0000313" key="2">
    <source>
        <dbReference type="EMBL" id="KAK9938163.1"/>
    </source>
</evidence>
<accession>A0AAW1XNZ5</accession>
<sequence length="393" mass="45185">MEDNGELTGNPIPLPAEIIVEILSRLPVKSLCRFRCVSKPWHSLISNPKFIAQHAKKAIEDKEVFLRRRRVICNDERRRCLYSLNLDEFLNHNHNHNDDDDTLVLQNRRVGLVTATELDFVYNEISAQGRRRYSIPVIYSCNNLLLCQTSCGVYLVNPATREMRKLPKTPSWGIVSLFRWSLYGFGFDYSTNQYKVVNGQADCAVDGIVFSVYTLKTDSWRQIVCLSNYIPHCFDGVFLNGAVHWLVWTVGDRVLSRVIASFLLAEEEVREIPLPPIGDETRSPILGVFRDCLCITFVCSAETFNEFWIMKKCRVSESESWTKMRVSMSYHRLSHSNFWTESHDLMVCGTSFVMYDFKKESCTSFPILDIHQVGNSVGTYVEGLFPLIDQDQG</sequence>
<gene>
    <name evidence="2" type="ORF">M0R45_014918</name>
</gene>